<name>M8AR71_AEGTA</name>
<dbReference type="AlphaFoldDB" id="M8AR71"/>
<evidence type="ECO:0000259" key="1">
    <source>
        <dbReference type="Pfam" id="PF03478"/>
    </source>
</evidence>
<accession>M8AR71</accession>
<organism evidence="2">
    <name type="scientific">Aegilops tauschii</name>
    <name type="common">Tausch's goatgrass</name>
    <name type="synonym">Aegilops squarrosa</name>
    <dbReference type="NCBI Taxonomy" id="37682"/>
    <lineage>
        <taxon>Eukaryota</taxon>
        <taxon>Viridiplantae</taxon>
        <taxon>Streptophyta</taxon>
        <taxon>Embryophyta</taxon>
        <taxon>Tracheophyta</taxon>
        <taxon>Spermatophyta</taxon>
        <taxon>Magnoliopsida</taxon>
        <taxon>Liliopsida</taxon>
        <taxon>Poales</taxon>
        <taxon>Poaceae</taxon>
        <taxon>BOP clade</taxon>
        <taxon>Pooideae</taxon>
        <taxon>Triticodae</taxon>
        <taxon>Triticeae</taxon>
        <taxon>Triticinae</taxon>
        <taxon>Aegilops</taxon>
    </lineage>
</organism>
<sequence length="265" mass="30021">MTINPSCGWGAKHAHTVPNGRRNWASLSDGPAGVIADRVLDYDVATTSASARMDALDRRLHPRHWIMLPEQLSPAHCRRFLNLSTGQAIRVELPELSGHKTLTPTPEGLLILVHDRIRIRLLNPLTRHLIELPSVTTLLPLEHHHYRREFFNGRLLTWGSFIVTESISFLLCFSGFLGIAKPGDECWKVIPREYGIWWPCSTPLMFLGRLYWVIGNNLMVLETSADPRLEVAAKLCNHVYTDIYYIDCKLKSALPTCLRCSSCLT</sequence>
<feature type="domain" description="KIB1-4 beta-propeller" evidence="1">
    <location>
        <begin position="80"/>
        <end position="228"/>
    </location>
</feature>
<dbReference type="PANTHER" id="PTHR33165">
    <property type="entry name" value="F-BOX DOMAIN CONTAINING PROTEIN-LIKE-RELATED"/>
    <property type="match status" value="1"/>
</dbReference>
<dbReference type="PANTHER" id="PTHR33165:SF81">
    <property type="entry name" value="F-BOX DOMAIN-CONTAINING PROTEIN"/>
    <property type="match status" value="1"/>
</dbReference>
<dbReference type="EnsemblPlants" id="EMT03909">
    <property type="protein sequence ID" value="EMT03909"/>
    <property type="gene ID" value="F775_10627"/>
</dbReference>
<dbReference type="Pfam" id="PF03478">
    <property type="entry name" value="Beta-prop_KIB1-4"/>
    <property type="match status" value="1"/>
</dbReference>
<dbReference type="InterPro" id="IPR005174">
    <property type="entry name" value="KIB1-4_b-propeller"/>
</dbReference>
<proteinExistence type="predicted"/>
<dbReference type="ExpressionAtlas" id="M8AR71">
    <property type="expression patterns" value="baseline"/>
</dbReference>
<reference evidence="2" key="1">
    <citation type="submission" date="2015-06" db="UniProtKB">
        <authorList>
            <consortium name="EnsemblPlants"/>
        </authorList>
    </citation>
    <scope>IDENTIFICATION</scope>
</reference>
<evidence type="ECO:0000313" key="2">
    <source>
        <dbReference type="EnsemblPlants" id="EMT03909"/>
    </source>
</evidence>
<protein>
    <recommendedName>
        <fullName evidence="1">KIB1-4 beta-propeller domain-containing protein</fullName>
    </recommendedName>
</protein>